<evidence type="ECO:0000313" key="3">
    <source>
        <dbReference type="Proteomes" id="UP000035037"/>
    </source>
</evidence>
<sequence>MEPILTLPQAPMKPTSKPDPKLVQSGGNVPWDVDGARGKLAVNEDDMKNVAFASGKSTRRSKISPEVQRSRGPEVQRSRGP</sequence>
<dbReference type="Proteomes" id="UP000035037">
    <property type="component" value="Unassembled WGS sequence"/>
</dbReference>
<feature type="region of interest" description="Disordered" evidence="1">
    <location>
        <begin position="1"/>
        <end position="31"/>
    </location>
</feature>
<feature type="compositionally biased region" description="Basic and acidic residues" evidence="1">
    <location>
        <begin position="68"/>
        <end position="81"/>
    </location>
</feature>
<gene>
    <name evidence="2" type="ORF">TQ37_08230</name>
</gene>
<dbReference type="EMBL" id="JYFQ01000167">
    <property type="protein sequence ID" value="KKZ10808.1"/>
    <property type="molecule type" value="Genomic_DNA"/>
</dbReference>
<accession>A0A0G8AT31</accession>
<feature type="region of interest" description="Disordered" evidence="1">
    <location>
        <begin position="51"/>
        <end position="81"/>
    </location>
</feature>
<reference evidence="2 3" key="1">
    <citation type="submission" date="2015-02" db="EMBL/GenBank/DDBJ databases">
        <authorList>
            <person name="Slaby B."/>
            <person name="Hentschel U."/>
        </authorList>
    </citation>
    <scope>NUCLEOTIDE SEQUENCE [LARGE SCALE GENOMIC DNA]</scope>
    <source>
        <strain evidence="2">15L</strain>
    </source>
</reference>
<reference evidence="2 3" key="2">
    <citation type="submission" date="2015-05" db="EMBL/GenBank/DDBJ databases">
        <title>Lifestyle Evolution in Cyanobacterial Symbionts of Sponges.</title>
        <authorList>
            <person name="Burgsdorf I."/>
            <person name="Slaby B.M."/>
            <person name="Handley K.M."/>
            <person name="Haber M."/>
            <person name="Blom J."/>
            <person name="Marshall C.W."/>
            <person name="Gilbert J.A."/>
            <person name="Hentschel U."/>
            <person name="Steindler L."/>
        </authorList>
    </citation>
    <scope>NUCLEOTIDE SEQUENCE [LARGE SCALE GENOMIC DNA]</scope>
    <source>
        <strain evidence="2">15L</strain>
    </source>
</reference>
<dbReference type="AlphaFoldDB" id="A0A0G8AT31"/>
<organism evidence="2 3">
    <name type="scientific">Candidatus Synechococcus spongiarum 15L</name>
    <dbReference type="NCBI Taxonomy" id="1608419"/>
    <lineage>
        <taxon>Bacteria</taxon>
        <taxon>Bacillati</taxon>
        <taxon>Cyanobacteriota</taxon>
        <taxon>Cyanophyceae</taxon>
        <taxon>Synechococcales</taxon>
        <taxon>Synechococcaceae</taxon>
        <taxon>Synechococcus</taxon>
    </lineage>
</organism>
<evidence type="ECO:0000313" key="2">
    <source>
        <dbReference type="EMBL" id="KKZ10808.1"/>
    </source>
</evidence>
<protein>
    <submittedName>
        <fullName evidence="2">Uncharacterized protein</fullName>
    </submittedName>
</protein>
<evidence type="ECO:0000256" key="1">
    <source>
        <dbReference type="SAM" id="MobiDB-lite"/>
    </source>
</evidence>
<comment type="caution">
    <text evidence="2">The sequence shown here is derived from an EMBL/GenBank/DDBJ whole genome shotgun (WGS) entry which is preliminary data.</text>
</comment>
<proteinExistence type="predicted"/>
<feature type="non-terminal residue" evidence="2">
    <location>
        <position position="81"/>
    </location>
</feature>
<name>A0A0G8AT31_9SYNE</name>